<keyword evidence="4 10" id="KW-0812">Transmembrane</keyword>
<evidence type="ECO:0000313" key="11">
    <source>
        <dbReference type="EMBL" id="RZB39302.1"/>
    </source>
</evidence>
<evidence type="ECO:0000256" key="8">
    <source>
        <dbReference type="ARBA" id="ARBA00023170"/>
    </source>
</evidence>
<feature type="non-terminal residue" evidence="11">
    <location>
        <position position="253"/>
    </location>
</feature>
<dbReference type="GO" id="GO:0005886">
    <property type="term" value="C:plasma membrane"/>
    <property type="evidence" value="ECO:0007669"/>
    <property type="project" value="UniProtKB-SubCell"/>
</dbReference>
<dbReference type="GO" id="GO:0005549">
    <property type="term" value="F:odorant binding"/>
    <property type="evidence" value="ECO:0007669"/>
    <property type="project" value="InterPro"/>
</dbReference>
<keyword evidence="8" id="KW-0675">Receptor</keyword>
<name>A0A482V7X0_ASBVE</name>
<gene>
    <name evidence="11" type="ORF">BDFB_011686</name>
</gene>
<dbReference type="Pfam" id="PF02949">
    <property type="entry name" value="7tm_6"/>
    <property type="match status" value="2"/>
</dbReference>
<evidence type="ECO:0000256" key="2">
    <source>
        <dbReference type="ARBA" id="ARBA00022475"/>
    </source>
</evidence>
<evidence type="ECO:0000256" key="3">
    <source>
        <dbReference type="ARBA" id="ARBA00022606"/>
    </source>
</evidence>
<keyword evidence="5" id="KW-0552">Olfaction</keyword>
<keyword evidence="6 10" id="KW-1133">Transmembrane helix</keyword>
<feature type="non-terminal residue" evidence="11">
    <location>
        <position position="1"/>
    </location>
</feature>
<protein>
    <submittedName>
        <fullName evidence="11">7tm 6 domain containing protein</fullName>
    </submittedName>
</protein>
<dbReference type="GO" id="GO:0004984">
    <property type="term" value="F:olfactory receptor activity"/>
    <property type="evidence" value="ECO:0007669"/>
    <property type="project" value="InterPro"/>
</dbReference>
<dbReference type="AlphaFoldDB" id="A0A482V7X0"/>
<accession>A0A482V7X0</accession>
<dbReference type="PANTHER" id="PTHR21137">
    <property type="entry name" value="ODORANT RECEPTOR"/>
    <property type="match status" value="1"/>
</dbReference>
<evidence type="ECO:0000256" key="7">
    <source>
        <dbReference type="ARBA" id="ARBA00023136"/>
    </source>
</evidence>
<reference evidence="11 12" key="1">
    <citation type="submission" date="2017-03" db="EMBL/GenBank/DDBJ databases">
        <title>Genome of the blue death feigning beetle - Asbolus verrucosus.</title>
        <authorList>
            <person name="Rider S.D."/>
        </authorList>
    </citation>
    <scope>NUCLEOTIDE SEQUENCE [LARGE SCALE GENOMIC DNA]</scope>
    <source>
        <strain evidence="11">Butters</strain>
        <tissue evidence="11">Head and leg muscle</tissue>
    </source>
</reference>
<comment type="subcellular location">
    <subcellularLocation>
        <location evidence="1">Cell membrane</location>
        <topology evidence="1">Multi-pass membrane protein</topology>
    </subcellularLocation>
</comment>
<keyword evidence="12" id="KW-1185">Reference proteome</keyword>
<keyword evidence="7 10" id="KW-0472">Membrane</keyword>
<keyword evidence="3" id="KW-0716">Sensory transduction</keyword>
<evidence type="ECO:0000256" key="10">
    <source>
        <dbReference type="SAM" id="Phobius"/>
    </source>
</evidence>
<dbReference type="GO" id="GO:0007165">
    <property type="term" value="P:signal transduction"/>
    <property type="evidence" value="ECO:0007669"/>
    <property type="project" value="UniProtKB-KW"/>
</dbReference>
<dbReference type="PANTHER" id="PTHR21137:SF35">
    <property type="entry name" value="ODORANT RECEPTOR 19A-RELATED"/>
    <property type="match status" value="1"/>
</dbReference>
<sequence>AVAITTLTSIHLLIEENVDIVQISDSSFLIIQVGCLIFKLLPFIHDGDGIRKNINKLENSLFAVYSEKQKRFMEDCKKNCQQVTWLFFGFCILSLILFTLIPLLGRSRNFPIEIWLPFEAKLQLLTYVTSYILITAGIGIDTLTNGVIDTLISGLACFAATQLRILRDNLQHLDQYCSQETSNEVPSNTITSSIYMSNWYDYDINSKKALIILMERSQKPVIVSAGKILDLSLTTFTTILRRAYSLFAVLKNY</sequence>
<dbReference type="OrthoDB" id="7545962at2759"/>
<keyword evidence="9" id="KW-0807">Transducer</keyword>
<evidence type="ECO:0000256" key="9">
    <source>
        <dbReference type="ARBA" id="ARBA00023224"/>
    </source>
</evidence>
<dbReference type="InterPro" id="IPR004117">
    <property type="entry name" value="7tm6_olfct_rcpt"/>
</dbReference>
<comment type="caution">
    <text evidence="11">The sequence shown here is derived from an EMBL/GenBank/DDBJ whole genome shotgun (WGS) entry which is preliminary data.</text>
</comment>
<evidence type="ECO:0000256" key="5">
    <source>
        <dbReference type="ARBA" id="ARBA00022725"/>
    </source>
</evidence>
<evidence type="ECO:0000313" key="12">
    <source>
        <dbReference type="Proteomes" id="UP000292052"/>
    </source>
</evidence>
<evidence type="ECO:0000256" key="6">
    <source>
        <dbReference type="ARBA" id="ARBA00022989"/>
    </source>
</evidence>
<dbReference type="EMBL" id="QDEB01129379">
    <property type="protein sequence ID" value="RZB39302.1"/>
    <property type="molecule type" value="Genomic_DNA"/>
</dbReference>
<evidence type="ECO:0000256" key="4">
    <source>
        <dbReference type="ARBA" id="ARBA00022692"/>
    </source>
</evidence>
<organism evidence="11 12">
    <name type="scientific">Asbolus verrucosus</name>
    <name type="common">Desert ironclad beetle</name>
    <dbReference type="NCBI Taxonomy" id="1661398"/>
    <lineage>
        <taxon>Eukaryota</taxon>
        <taxon>Metazoa</taxon>
        <taxon>Ecdysozoa</taxon>
        <taxon>Arthropoda</taxon>
        <taxon>Hexapoda</taxon>
        <taxon>Insecta</taxon>
        <taxon>Pterygota</taxon>
        <taxon>Neoptera</taxon>
        <taxon>Endopterygota</taxon>
        <taxon>Coleoptera</taxon>
        <taxon>Polyphaga</taxon>
        <taxon>Cucujiformia</taxon>
        <taxon>Tenebrionidae</taxon>
        <taxon>Pimeliinae</taxon>
        <taxon>Asbolus</taxon>
    </lineage>
</organism>
<proteinExistence type="predicted"/>
<feature type="transmembrane region" description="Helical" evidence="10">
    <location>
        <begin position="124"/>
        <end position="140"/>
    </location>
</feature>
<keyword evidence="2" id="KW-1003">Cell membrane</keyword>
<evidence type="ECO:0000256" key="1">
    <source>
        <dbReference type="ARBA" id="ARBA00004651"/>
    </source>
</evidence>
<dbReference type="Proteomes" id="UP000292052">
    <property type="component" value="Unassembled WGS sequence"/>
</dbReference>
<feature type="transmembrane region" description="Helical" evidence="10">
    <location>
        <begin position="83"/>
        <end position="104"/>
    </location>
</feature>